<dbReference type="PANTHER" id="PTHR43180">
    <property type="entry name" value="3-OXOACYL-(ACYL-CARRIER-PROTEIN) REDUCTASE (AFU_ORTHOLOGUE AFUA_6G11210)"/>
    <property type="match status" value="1"/>
</dbReference>
<dbReference type="InterPro" id="IPR002347">
    <property type="entry name" value="SDR_fam"/>
</dbReference>
<dbReference type="NCBIfam" id="NF005559">
    <property type="entry name" value="PRK07231.1"/>
    <property type="match status" value="1"/>
</dbReference>
<accession>A0ABS8SM89</accession>
<dbReference type="PANTHER" id="PTHR43180:SF61">
    <property type="entry name" value="SECOISOLARICIRESINOL DEHYDROGENASE"/>
    <property type="match status" value="1"/>
</dbReference>
<dbReference type="Pfam" id="PF13561">
    <property type="entry name" value="adh_short_C2"/>
    <property type="match status" value="1"/>
</dbReference>
<name>A0ABS8SM89_DATST</name>
<reference evidence="3 4" key="1">
    <citation type="journal article" date="2021" name="BMC Genomics">
        <title>Datura genome reveals duplications of psychoactive alkaloid biosynthetic genes and high mutation rate following tissue culture.</title>
        <authorList>
            <person name="Rajewski A."/>
            <person name="Carter-House D."/>
            <person name="Stajich J."/>
            <person name="Litt A."/>
        </authorList>
    </citation>
    <scope>NUCLEOTIDE SEQUENCE [LARGE SCALE GENOMIC DNA]</scope>
    <source>
        <strain evidence="3">AR-01</strain>
    </source>
</reference>
<evidence type="ECO:0000256" key="2">
    <source>
        <dbReference type="ARBA" id="ARBA00023002"/>
    </source>
</evidence>
<comment type="caution">
    <text evidence="3">The sequence shown here is derived from an EMBL/GenBank/DDBJ whole genome shotgun (WGS) entry which is preliminary data.</text>
</comment>
<keyword evidence="2" id="KW-0560">Oxidoreductase</keyword>
<keyword evidence="4" id="KW-1185">Reference proteome</keyword>
<dbReference type="Proteomes" id="UP000823775">
    <property type="component" value="Unassembled WGS sequence"/>
</dbReference>
<evidence type="ECO:0000256" key="1">
    <source>
        <dbReference type="ARBA" id="ARBA00006484"/>
    </source>
</evidence>
<evidence type="ECO:0000313" key="3">
    <source>
        <dbReference type="EMBL" id="MCD7459857.1"/>
    </source>
</evidence>
<dbReference type="InterPro" id="IPR036291">
    <property type="entry name" value="NAD(P)-bd_dom_sf"/>
</dbReference>
<evidence type="ECO:0000313" key="4">
    <source>
        <dbReference type="Proteomes" id="UP000823775"/>
    </source>
</evidence>
<dbReference type="Gene3D" id="3.40.50.720">
    <property type="entry name" value="NAD(P)-binding Rossmann-like Domain"/>
    <property type="match status" value="1"/>
</dbReference>
<dbReference type="PRINTS" id="PR00080">
    <property type="entry name" value="SDRFAMILY"/>
</dbReference>
<gene>
    <name evidence="3" type="ORF">HAX54_042128</name>
</gene>
<evidence type="ECO:0008006" key="5">
    <source>
        <dbReference type="Google" id="ProtNLM"/>
    </source>
</evidence>
<organism evidence="3 4">
    <name type="scientific">Datura stramonium</name>
    <name type="common">Jimsonweed</name>
    <name type="synonym">Common thornapple</name>
    <dbReference type="NCBI Taxonomy" id="4076"/>
    <lineage>
        <taxon>Eukaryota</taxon>
        <taxon>Viridiplantae</taxon>
        <taxon>Streptophyta</taxon>
        <taxon>Embryophyta</taxon>
        <taxon>Tracheophyta</taxon>
        <taxon>Spermatophyta</taxon>
        <taxon>Magnoliopsida</taxon>
        <taxon>eudicotyledons</taxon>
        <taxon>Gunneridae</taxon>
        <taxon>Pentapetalae</taxon>
        <taxon>asterids</taxon>
        <taxon>lamiids</taxon>
        <taxon>Solanales</taxon>
        <taxon>Solanaceae</taxon>
        <taxon>Solanoideae</taxon>
        <taxon>Datureae</taxon>
        <taxon>Datura</taxon>
    </lineage>
</organism>
<proteinExistence type="inferred from homology"/>
<dbReference type="SUPFAM" id="SSF51735">
    <property type="entry name" value="NAD(P)-binding Rossmann-fold domains"/>
    <property type="match status" value="1"/>
</dbReference>
<dbReference type="PRINTS" id="PR00081">
    <property type="entry name" value="GDHRDH"/>
</dbReference>
<dbReference type="EMBL" id="JACEIK010000616">
    <property type="protein sequence ID" value="MCD7459857.1"/>
    <property type="molecule type" value="Genomic_DNA"/>
</dbReference>
<comment type="similarity">
    <text evidence="1">Belongs to the short-chain dehydrogenases/reductases (SDR) family.</text>
</comment>
<sequence>MASIAKRLEGKVAIITGGASGIGEAAVRLFIKHDAKIVIADVQDDLGRSIVEEIGEDGVISYIHCDVKEEKDVENAVDMAVSKYGKLDIMFSNAGIPGTPDSTILKSDYENFKNVFDVNVFGAFMCAKHAARVMIPAKRSGSIIFTSSIASVTYSDVAHTYLASKHAIVALAKNLGVELGQHGIRVNCVSPFGVGTPMLMSCLGIKEKEKVEEFVSQIANLKGTILEAEDVAKAALYLASDESKYISGMNIVIDGGYSTTNVALKQGIRKMSPLNIE</sequence>
<protein>
    <recommendedName>
        <fullName evidence="5">Secoisolariciresinol dehydrogenase</fullName>
    </recommendedName>
</protein>